<dbReference type="GO" id="GO:0004072">
    <property type="term" value="F:aspartate kinase activity"/>
    <property type="evidence" value="ECO:0007669"/>
    <property type="project" value="UniProtKB-EC"/>
</dbReference>
<keyword evidence="5" id="KW-0547">Nucleotide-binding</keyword>
<dbReference type="STRING" id="999415.HMPREF9943_00081"/>
<evidence type="ECO:0000256" key="4">
    <source>
        <dbReference type="ARBA" id="ARBA00013059"/>
    </source>
</evidence>
<evidence type="ECO:0000256" key="5">
    <source>
        <dbReference type="ARBA" id="ARBA00022741"/>
    </source>
</evidence>
<sequence length="152" mass="17597">MKKKSISQVKVNESIIQVCLKNVEKNSLFVSEIFKIISRHNVNVDMISSIMLSDEMQIDFTADESCQSQLNEAIMEIQKNHPRIEMYSYKNIGKISISGDMAEETGVAYHIFKIFADCQISFRQVTTSETSMDFVVEKKYLKTIYEKIKEMM</sequence>
<evidence type="ECO:0000256" key="9">
    <source>
        <dbReference type="ARBA" id="ARBA00047872"/>
    </source>
</evidence>
<keyword evidence="8" id="KW-0028">Amino-acid biosynthesis</keyword>
<dbReference type="EC" id="2.7.2.4" evidence="4"/>
<evidence type="ECO:0000313" key="11">
    <source>
        <dbReference type="EMBL" id="EMD17649.1"/>
    </source>
</evidence>
<comment type="pathway">
    <text evidence="2">Amino-acid biosynthesis; L-threonine biosynthesis; L-threonine from L-aspartate: step 1/5.</text>
</comment>
<keyword evidence="12" id="KW-1185">Reference proteome</keyword>
<dbReference type="PANTHER" id="PTHR21499:SF59">
    <property type="entry name" value="ASPARTOKINASE"/>
    <property type="match status" value="1"/>
</dbReference>
<dbReference type="AlphaFoldDB" id="M2PPZ4"/>
<evidence type="ECO:0000256" key="2">
    <source>
        <dbReference type="ARBA" id="ARBA00005139"/>
    </source>
</evidence>
<comment type="pathway">
    <text evidence="1">Amino-acid biosynthesis; L-methionine biosynthesis via de novo pathway; L-homoserine from L-aspartate: step 1/3.</text>
</comment>
<dbReference type="PROSITE" id="PS51671">
    <property type="entry name" value="ACT"/>
    <property type="match status" value="1"/>
</dbReference>
<dbReference type="EMBL" id="AGEJ01000001">
    <property type="protein sequence ID" value="EMD17649.1"/>
    <property type="molecule type" value="Genomic_DNA"/>
</dbReference>
<dbReference type="GO" id="GO:0005829">
    <property type="term" value="C:cytosol"/>
    <property type="evidence" value="ECO:0007669"/>
    <property type="project" value="TreeGrafter"/>
</dbReference>
<name>M2PPZ4_9FIRM</name>
<comment type="caution">
    <text evidence="11">The sequence shown here is derived from an EMBL/GenBank/DDBJ whole genome shotgun (WGS) entry which is preliminary data.</text>
</comment>
<dbReference type="BioCyc" id="ECAT999415-HMP:GTTI-90-MONOMER"/>
<evidence type="ECO:0000256" key="6">
    <source>
        <dbReference type="ARBA" id="ARBA00022777"/>
    </source>
</evidence>
<accession>M2PPZ4</accession>
<dbReference type="SUPFAM" id="SSF55021">
    <property type="entry name" value="ACT-like"/>
    <property type="match status" value="2"/>
</dbReference>
<evidence type="ECO:0000256" key="3">
    <source>
        <dbReference type="ARBA" id="ARBA00010122"/>
    </source>
</evidence>
<dbReference type="InterPro" id="IPR002912">
    <property type="entry name" value="ACT_dom"/>
</dbReference>
<dbReference type="InterPro" id="IPR045865">
    <property type="entry name" value="ACT-like_dom_sf"/>
</dbReference>
<comment type="catalytic activity">
    <reaction evidence="9">
        <text>L-aspartate + ATP = 4-phospho-L-aspartate + ADP</text>
        <dbReference type="Rhea" id="RHEA:23776"/>
        <dbReference type="ChEBI" id="CHEBI:29991"/>
        <dbReference type="ChEBI" id="CHEBI:30616"/>
        <dbReference type="ChEBI" id="CHEBI:57535"/>
        <dbReference type="ChEBI" id="CHEBI:456216"/>
        <dbReference type="EC" id="2.7.2.4"/>
    </reaction>
</comment>
<evidence type="ECO:0000313" key="12">
    <source>
        <dbReference type="Proteomes" id="UP000011758"/>
    </source>
</evidence>
<dbReference type="Pfam" id="PF22468">
    <property type="entry name" value="ACT_9"/>
    <property type="match status" value="1"/>
</dbReference>
<evidence type="ECO:0000256" key="7">
    <source>
        <dbReference type="ARBA" id="ARBA00022840"/>
    </source>
</evidence>
<dbReference type="PANTHER" id="PTHR21499">
    <property type="entry name" value="ASPARTATE KINASE"/>
    <property type="match status" value="1"/>
</dbReference>
<dbReference type="GO" id="GO:0009090">
    <property type="term" value="P:homoserine biosynthetic process"/>
    <property type="evidence" value="ECO:0007669"/>
    <property type="project" value="TreeGrafter"/>
</dbReference>
<reference evidence="11 12" key="1">
    <citation type="submission" date="2013-02" db="EMBL/GenBank/DDBJ databases">
        <title>The Genome Sequence of Lactobacillus catenaformis F0143.</title>
        <authorList>
            <consortium name="The Broad Institute Genome Sequencing Platform"/>
            <person name="Earl A."/>
            <person name="Ward D."/>
            <person name="Feldgarden M."/>
            <person name="Gevers D."/>
            <person name="Izard J."/>
            <person name="Blanton J.M."/>
            <person name="Mathney J."/>
            <person name="Dewhirst F.E."/>
            <person name="Young S.K."/>
            <person name="Zeng Q."/>
            <person name="Gargeya S."/>
            <person name="Fitzgerald M."/>
            <person name="Haas B."/>
            <person name="Abouelleil A."/>
            <person name="Alvarado L."/>
            <person name="Arachchi H.M."/>
            <person name="Berlin A."/>
            <person name="Chapman S.B."/>
            <person name="Gearin G."/>
            <person name="Goldberg J."/>
            <person name="Griggs A."/>
            <person name="Gujja S."/>
            <person name="Hansen M."/>
            <person name="Heiman D."/>
            <person name="Howarth C."/>
            <person name="Larimer J."/>
            <person name="Lui A."/>
            <person name="MacDonald P.J.P."/>
            <person name="McCowen C."/>
            <person name="Montmayeur A."/>
            <person name="Murphy C."/>
            <person name="Neiman D."/>
            <person name="Pearson M."/>
            <person name="Priest M."/>
            <person name="Roberts A."/>
            <person name="Saif S."/>
            <person name="Shea T."/>
            <person name="Sisk P."/>
            <person name="Stolte C."/>
            <person name="Sykes S."/>
            <person name="Wortman J."/>
            <person name="Nusbaum C."/>
            <person name="Birren B."/>
        </authorList>
    </citation>
    <scope>NUCLEOTIDE SEQUENCE [LARGE SCALE GENOMIC DNA]</scope>
    <source>
        <strain evidence="11 12">OT 569</strain>
    </source>
</reference>
<feature type="domain" description="ACT" evidence="10">
    <location>
        <begin position="96"/>
        <end position="152"/>
    </location>
</feature>
<dbReference type="eggNOG" id="COG0527">
    <property type="taxonomic scope" value="Bacteria"/>
</dbReference>
<keyword evidence="8" id="KW-0457">Lysine biosynthesis</keyword>
<evidence type="ECO:0000259" key="10">
    <source>
        <dbReference type="PROSITE" id="PS51671"/>
    </source>
</evidence>
<dbReference type="Gene3D" id="3.30.70.260">
    <property type="match status" value="2"/>
</dbReference>
<dbReference type="Proteomes" id="UP000011758">
    <property type="component" value="Unassembled WGS sequence"/>
</dbReference>
<dbReference type="GO" id="GO:0005524">
    <property type="term" value="F:ATP binding"/>
    <property type="evidence" value="ECO:0007669"/>
    <property type="project" value="UniProtKB-KW"/>
</dbReference>
<protein>
    <recommendedName>
        <fullName evidence="4">aspartate kinase</fullName>
        <ecNumber evidence="4">2.7.2.4</ecNumber>
    </recommendedName>
</protein>
<evidence type="ECO:0000256" key="1">
    <source>
        <dbReference type="ARBA" id="ARBA00004986"/>
    </source>
</evidence>
<gene>
    <name evidence="11" type="ORF">HMPREF9943_00081</name>
</gene>
<dbReference type="RefSeq" id="WP_004801092.1">
    <property type="nucleotide sequence ID" value="NZ_AUGJ01000001.1"/>
</dbReference>
<organism evidence="11 12">
    <name type="scientific">Eggerthia catenaformis OT 569 = DSM 20559</name>
    <dbReference type="NCBI Taxonomy" id="999415"/>
    <lineage>
        <taxon>Bacteria</taxon>
        <taxon>Bacillati</taxon>
        <taxon>Bacillota</taxon>
        <taxon>Erysipelotrichia</taxon>
        <taxon>Erysipelotrichales</taxon>
        <taxon>Coprobacillaceae</taxon>
        <taxon>Eggerthia</taxon>
    </lineage>
</organism>
<proteinExistence type="inferred from homology"/>
<dbReference type="GO" id="GO:0009089">
    <property type="term" value="P:lysine biosynthetic process via diaminopimelate"/>
    <property type="evidence" value="ECO:0007669"/>
    <property type="project" value="TreeGrafter"/>
</dbReference>
<keyword evidence="7" id="KW-0067">ATP-binding</keyword>
<evidence type="ECO:0000256" key="8">
    <source>
        <dbReference type="ARBA" id="ARBA00023154"/>
    </source>
</evidence>
<keyword evidence="6" id="KW-0808">Transferase</keyword>
<keyword evidence="6" id="KW-0418">Kinase</keyword>
<dbReference type="InterPro" id="IPR054352">
    <property type="entry name" value="ACT_Aspartokinase"/>
</dbReference>
<comment type="similarity">
    <text evidence="3">Belongs to the aspartokinase family.</text>
</comment>